<evidence type="ECO:0000313" key="4">
    <source>
        <dbReference type="Proteomes" id="UP001596039"/>
    </source>
</evidence>
<dbReference type="InterPro" id="IPR003870">
    <property type="entry name" value="DUF222"/>
</dbReference>
<reference evidence="4" key="1">
    <citation type="journal article" date="2019" name="Int. J. Syst. Evol. Microbiol.">
        <title>The Global Catalogue of Microorganisms (GCM) 10K type strain sequencing project: providing services to taxonomists for standard genome sequencing and annotation.</title>
        <authorList>
            <consortium name="The Broad Institute Genomics Platform"/>
            <consortium name="The Broad Institute Genome Sequencing Center for Infectious Disease"/>
            <person name="Wu L."/>
            <person name="Ma J."/>
        </authorList>
    </citation>
    <scope>NUCLEOTIDE SEQUENCE [LARGE SCALE GENOMIC DNA]</scope>
    <source>
        <strain evidence="4">CGMCC 4.6997</strain>
    </source>
</reference>
<dbReference type="InterPro" id="IPR003615">
    <property type="entry name" value="HNH_nuc"/>
</dbReference>
<organism evidence="3 4">
    <name type="scientific">Lysinimonas soli</name>
    <dbReference type="NCBI Taxonomy" id="1074233"/>
    <lineage>
        <taxon>Bacteria</taxon>
        <taxon>Bacillati</taxon>
        <taxon>Actinomycetota</taxon>
        <taxon>Actinomycetes</taxon>
        <taxon>Micrococcales</taxon>
        <taxon>Microbacteriaceae</taxon>
        <taxon>Lysinimonas</taxon>
    </lineage>
</organism>
<feature type="region of interest" description="Disordered" evidence="1">
    <location>
        <begin position="444"/>
        <end position="476"/>
    </location>
</feature>
<dbReference type="Pfam" id="PF02720">
    <property type="entry name" value="DUF222"/>
    <property type="match status" value="1"/>
</dbReference>
<gene>
    <name evidence="3" type="ORF">ACFPJ4_09785</name>
</gene>
<name>A0ABW0NS35_9MICO</name>
<dbReference type="Proteomes" id="UP001596039">
    <property type="component" value="Unassembled WGS sequence"/>
</dbReference>
<accession>A0ABW0NS35</accession>
<dbReference type="EMBL" id="JBHSMG010000002">
    <property type="protein sequence ID" value="MFC5502528.1"/>
    <property type="molecule type" value="Genomic_DNA"/>
</dbReference>
<keyword evidence="4" id="KW-1185">Reference proteome</keyword>
<evidence type="ECO:0000256" key="1">
    <source>
        <dbReference type="SAM" id="MobiDB-lite"/>
    </source>
</evidence>
<comment type="caution">
    <text evidence="3">The sequence shown here is derived from an EMBL/GenBank/DDBJ whole genome shotgun (WGS) entry which is preliminary data.</text>
</comment>
<evidence type="ECO:0000313" key="3">
    <source>
        <dbReference type="EMBL" id="MFC5502528.1"/>
    </source>
</evidence>
<feature type="domain" description="HNH nuclease" evidence="2">
    <location>
        <begin position="364"/>
        <end position="417"/>
    </location>
</feature>
<protein>
    <submittedName>
        <fullName evidence="3">DUF222 domain-containing protein</fullName>
    </submittedName>
</protein>
<dbReference type="CDD" id="cd00085">
    <property type="entry name" value="HNHc"/>
    <property type="match status" value="1"/>
</dbReference>
<evidence type="ECO:0000259" key="2">
    <source>
        <dbReference type="SMART" id="SM00507"/>
    </source>
</evidence>
<dbReference type="SMART" id="SM00507">
    <property type="entry name" value="HNHc"/>
    <property type="match status" value="1"/>
</dbReference>
<dbReference type="RefSeq" id="WP_386740220.1">
    <property type="nucleotide sequence ID" value="NZ_JBHSMG010000002.1"/>
</dbReference>
<proteinExistence type="predicted"/>
<sequence length="476" mass="50990">MPLLPTDASVDAFARACAGLADVTVSFAPPSVSAFDDAELLAAQRTVAEIRRRADAAAAVIAAEVARRSRRELGDAGLARRLGARTPELLVARVAGTSAREAHSLVRVGSVMVPTSVESTEPMPWLAAVGAAVRAGELSVEAADSIRAGLGSPDESVSAQALAAATTELLRAAGSLTLERLAARAREERAVLDAAHVRDREQALRERRYLRITPQPDGMTRVSALLDPESAAIVIASYDAATSPRRGGPRFVDADEIARAERLQHDERTLDQLGVDAIVDLIRLGTAVDPGAIVGVRKPAVRVVVTEGELRRRHGHGHFEGHPEAISIETVERQICASGVVPILFDDDGHALNLGREQRRFSARQRIVLAVRDGGCRFPGCDRPPSWCEAHHIDEWVRDHGRTDIADGVLLCRHHHLLVHNNGWRVTREGADYALIPPRDVDLGQAPIPAPPRDVVTGHRSTRREPAAVGAGPGSS</sequence>